<dbReference type="UniPathway" id="UPA01057">
    <property type="reaction ID" value="UER00165"/>
</dbReference>
<protein>
    <recommendedName>
        <fullName evidence="5 6">o-succinylbenzoate synthase</fullName>
        <ecNumber evidence="5 6">4.2.1.113</ecNumber>
    </recommendedName>
</protein>
<dbReference type="InterPro" id="IPR029017">
    <property type="entry name" value="Enolase-like_N"/>
</dbReference>
<feature type="domain" description="Mandelate racemase/muconate lactonizing enzyme C-terminal" evidence="7">
    <location>
        <begin position="152"/>
        <end position="244"/>
    </location>
</feature>
<evidence type="ECO:0000256" key="3">
    <source>
        <dbReference type="ARBA" id="ARBA00022842"/>
    </source>
</evidence>
<keyword evidence="3" id="KW-0460">Magnesium</keyword>
<dbReference type="NCBIfam" id="TIGR01928">
    <property type="entry name" value="menC_lowGC_arch"/>
    <property type="match status" value="1"/>
</dbReference>
<comment type="caution">
    <text evidence="8">The sequence shown here is derived from an EMBL/GenBank/DDBJ whole genome shotgun (WGS) entry which is preliminary data.</text>
</comment>
<dbReference type="InterPro" id="IPR029065">
    <property type="entry name" value="Enolase_C-like"/>
</dbReference>
<keyword evidence="4 8" id="KW-0456">Lyase</keyword>
<dbReference type="Gene3D" id="3.20.20.120">
    <property type="entry name" value="Enolase-like C-terminal domain"/>
    <property type="match status" value="1"/>
</dbReference>
<dbReference type="PANTHER" id="PTHR48073:SF5">
    <property type="entry name" value="O-SUCCINYLBENZOATE SYNTHASE"/>
    <property type="match status" value="1"/>
</dbReference>
<evidence type="ECO:0000256" key="2">
    <source>
        <dbReference type="ARBA" id="ARBA00022723"/>
    </source>
</evidence>
<name>A0A7Y0HEI5_9PROT</name>
<dbReference type="SFLD" id="SFLDF00009">
    <property type="entry name" value="o-succinylbenzoate_synthase"/>
    <property type="match status" value="1"/>
</dbReference>
<accession>A0A7Y0HEI5</accession>
<evidence type="ECO:0000256" key="4">
    <source>
        <dbReference type="ARBA" id="ARBA00023239"/>
    </source>
</evidence>
<dbReference type="GO" id="GO:0009234">
    <property type="term" value="P:menaquinone biosynthetic process"/>
    <property type="evidence" value="ECO:0007669"/>
    <property type="project" value="UniProtKB-UniRule"/>
</dbReference>
<evidence type="ECO:0000259" key="7">
    <source>
        <dbReference type="SMART" id="SM00922"/>
    </source>
</evidence>
<proteinExistence type="predicted"/>
<gene>
    <name evidence="8" type="primary">menC</name>
    <name evidence="8" type="ORF">HH303_09615</name>
</gene>
<keyword evidence="9" id="KW-1185">Reference proteome</keyword>
<dbReference type="Proteomes" id="UP000539372">
    <property type="component" value="Unassembled WGS sequence"/>
</dbReference>
<evidence type="ECO:0000256" key="5">
    <source>
        <dbReference type="ARBA" id="ARBA00029491"/>
    </source>
</evidence>
<evidence type="ECO:0000256" key="1">
    <source>
        <dbReference type="ARBA" id="ARBA00001968"/>
    </source>
</evidence>
<keyword evidence="2" id="KW-0479">Metal-binding</keyword>
<dbReference type="Pfam" id="PF13378">
    <property type="entry name" value="MR_MLE_C"/>
    <property type="match status" value="1"/>
</dbReference>
<dbReference type="InterPro" id="IPR010197">
    <property type="entry name" value="OSBS/NAAAR"/>
</dbReference>
<dbReference type="InterPro" id="IPR013342">
    <property type="entry name" value="Mandelate_racemase_C"/>
</dbReference>
<dbReference type="EC" id="4.2.1.113" evidence="5 6"/>
<dbReference type="UniPathway" id="UPA00079"/>
<dbReference type="GO" id="GO:0016854">
    <property type="term" value="F:racemase and epimerase activity"/>
    <property type="evidence" value="ECO:0007669"/>
    <property type="project" value="UniProtKB-ARBA"/>
</dbReference>
<dbReference type="Pfam" id="PF02746">
    <property type="entry name" value="MR_MLE_N"/>
    <property type="match status" value="1"/>
</dbReference>
<dbReference type="InterPro" id="IPR036849">
    <property type="entry name" value="Enolase-like_C_sf"/>
</dbReference>
<dbReference type="GO" id="GO:0043748">
    <property type="term" value="F:O-succinylbenzoate synthase activity"/>
    <property type="evidence" value="ECO:0007669"/>
    <property type="project" value="UniProtKB-EC"/>
</dbReference>
<organism evidence="8 9">
    <name type="scientific">Pacificispira spongiicola</name>
    <dbReference type="NCBI Taxonomy" id="2729598"/>
    <lineage>
        <taxon>Bacteria</taxon>
        <taxon>Pseudomonadati</taxon>
        <taxon>Pseudomonadota</taxon>
        <taxon>Alphaproteobacteria</taxon>
        <taxon>Rhodospirillales</taxon>
        <taxon>Rhodospirillaceae</taxon>
        <taxon>Pacificispira</taxon>
    </lineage>
</organism>
<dbReference type="RefSeq" id="WP_169625135.1">
    <property type="nucleotide sequence ID" value="NZ_JABBNT010000003.1"/>
</dbReference>
<dbReference type="GO" id="GO:0046872">
    <property type="term" value="F:metal ion binding"/>
    <property type="evidence" value="ECO:0007669"/>
    <property type="project" value="UniProtKB-KW"/>
</dbReference>
<evidence type="ECO:0000313" key="8">
    <source>
        <dbReference type="EMBL" id="NMM44735.1"/>
    </source>
</evidence>
<dbReference type="EMBL" id="JABBNT010000003">
    <property type="protein sequence ID" value="NMM44735.1"/>
    <property type="molecule type" value="Genomic_DNA"/>
</dbReference>
<dbReference type="SFLD" id="SFLDG00180">
    <property type="entry name" value="muconate_cycloisomerase"/>
    <property type="match status" value="1"/>
</dbReference>
<sequence>MSGKTERESGPTVEAVEVWTLTLDRLTPFSSANETVQRETHVIVSVRAGGLIGWGEAPVPLAPLYLPESVATVLDALRHHLIPRLLGVALTGPDDAAAAMAPVRGNLFAKHALETAALDLIAQLRGISHASLLGATATHVAAGATFGLPERAEDLFDRIDDALASGHSRVKVKIAPGRDIQILEPIRARYPDLSLTADGNSAYTLSDAATLIALDSIGLTLLEQPLAWDDFADHATLQGMIKTPLALDESLQSENDLRTAIALRACRAVVLKPAHVGGPWQAKKMHDRAVKAGLPIMIGGMHDFCIARAANLAVAALSGCTVPGDVGGTDRYYATDMIDPPLRMTAQGMPVPTRIRVVDGAMSAADPQFRLSV</sequence>
<reference evidence="8 9" key="1">
    <citation type="submission" date="2020-04" db="EMBL/GenBank/DDBJ databases">
        <title>Rhodospirillaceae bacterium KN72 isolated from deep sea.</title>
        <authorList>
            <person name="Zhang D.-C."/>
        </authorList>
    </citation>
    <scope>NUCLEOTIDE SEQUENCE [LARGE SCALE GENOMIC DNA]</scope>
    <source>
        <strain evidence="8 9">KN72</strain>
    </source>
</reference>
<dbReference type="SUPFAM" id="SSF51604">
    <property type="entry name" value="Enolase C-terminal domain-like"/>
    <property type="match status" value="1"/>
</dbReference>
<dbReference type="Gene3D" id="3.30.390.10">
    <property type="entry name" value="Enolase-like, N-terminal domain"/>
    <property type="match status" value="1"/>
</dbReference>
<dbReference type="SMART" id="SM00922">
    <property type="entry name" value="MR_MLE"/>
    <property type="match status" value="1"/>
</dbReference>
<dbReference type="SFLD" id="SFLDS00001">
    <property type="entry name" value="Enolase"/>
    <property type="match status" value="1"/>
</dbReference>
<dbReference type="InterPro" id="IPR013341">
    <property type="entry name" value="Mandelate_racemase_N_dom"/>
</dbReference>
<dbReference type="AlphaFoldDB" id="A0A7Y0HEI5"/>
<comment type="cofactor">
    <cofactor evidence="1">
        <name>a divalent metal cation</name>
        <dbReference type="ChEBI" id="CHEBI:60240"/>
    </cofactor>
</comment>
<evidence type="ECO:0000313" key="9">
    <source>
        <dbReference type="Proteomes" id="UP000539372"/>
    </source>
</evidence>
<evidence type="ECO:0000256" key="6">
    <source>
        <dbReference type="NCBIfam" id="TIGR01928"/>
    </source>
</evidence>
<dbReference type="PANTHER" id="PTHR48073">
    <property type="entry name" value="O-SUCCINYLBENZOATE SYNTHASE-RELATED"/>
    <property type="match status" value="1"/>
</dbReference>
<dbReference type="SUPFAM" id="SSF54826">
    <property type="entry name" value="Enolase N-terminal domain-like"/>
    <property type="match status" value="1"/>
</dbReference>